<evidence type="ECO:0000313" key="2">
    <source>
        <dbReference type="Proteomes" id="UP000594263"/>
    </source>
</evidence>
<protein>
    <submittedName>
        <fullName evidence="1">Uncharacterized protein</fullName>
    </submittedName>
</protein>
<accession>A0A7N0UHT2</accession>
<dbReference type="Gramene" id="Kaladp0068s0057.1.v1.1">
    <property type="protein sequence ID" value="Kaladp0068s0057.1.v1.1.CDS.1"/>
    <property type="gene ID" value="Kaladp0068s0057.v1.1"/>
</dbReference>
<dbReference type="AlphaFoldDB" id="A0A7N0UHT2"/>
<reference evidence="1" key="1">
    <citation type="submission" date="2021-01" db="UniProtKB">
        <authorList>
            <consortium name="EnsemblPlants"/>
        </authorList>
    </citation>
    <scope>IDENTIFICATION</scope>
</reference>
<name>A0A7N0UHT2_KALFE</name>
<dbReference type="Proteomes" id="UP000594263">
    <property type="component" value="Unplaced"/>
</dbReference>
<organism evidence="1 2">
    <name type="scientific">Kalanchoe fedtschenkoi</name>
    <name type="common">Lavender scallops</name>
    <name type="synonym">South American air plant</name>
    <dbReference type="NCBI Taxonomy" id="63787"/>
    <lineage>
        <taxon>Eukaryota</taxon>
        <taxon>Viridiplantae</taxon>
        <taxon>Streptophyta</taxon>
        <taxon>Embryophyta</taxon>
        <taxon>Tracheophyta</taxon>
        <taxon>Spermatophyta</taxon>
        <taxon>Magnoliopsida</taxon>
        <taxon>eudicotyledons</taxon>
        <taxon>Gunneridae</taxon>
        <taxon>Pentapetalae</taxon>
        <taxon>Saxifragales</taxon>
        <taxon>Crassulaceae</taxon>
        <taxon>Kalanchoe</taxon>
    </lineage>
</organism>
<dbReference type="EnsemblPlants" id="Kaladp0068s0057.1.v1.1">
    <property type="protein sequence ID" value="Kaladp0068s0057.1.v1.1.CDS.1"/>
    <property type="gene ID" value="Kaladp0068s0057.v1.1"/>
</dbReference>
<sequence>MDRQFQLSILPESHLAVAQRQQNQWRGGVTVLSCVNLIQPYSLVEQDNCFSL</sequence>
<keyword evidence="2" id="KW-1185">Reference proteome</keyword>
<proteinExistence type="predicted"/>
<evidence type="ECO:0000313" key="1">
    <source>
        <dbReference type="EnsemblPlants" id="Kaladp0068s0057.1.v1.1.CDS.1"/>
    </source>
</evidence>